<dbReference type="EMBL" id="JAPJDZ010000008">
    <property type="protein sequence ID" value="MDP5135353.1"/>
    <property type="molecule type" value="Genomic_DNA"/>
</dbReference>
<comment type="caution">
    <text evidence="3">The sequence shown here is derived from an EMBL/GenBank/DDBJ whole genome shotgun (WGS) entry which is preliminary data.</text>
</comment>
<accession>A0ABT9HW47</accession>
<feature type="signal peptide" evidence="1">
    <location>
        <begin position="1"/>
        <end position="23"/>
    </location>
</feature>
<dbReference type="InterPro" id="IPR011990">
    <property type="entry name" value="TPR-like_helical_dom_sf"/>
</dbReference>
<dbReference type="Pfam" id="PF13529">
    <property type="entry name" value="Peptidase_C39_2"/>
    <property type="match status" value="1"/>
</dbReference>
<keyword evidence="4" id="KW-1185">Reference proteome</keyword>
<dbReference type="SUPFAM" id="SSF48452">
    <property type="entry name" value="TPR-like"/>
    <property type="match status" value="1"/>
</dbReference>
<evidence type="ECO:0000256" key="1">
    <source>
        <dbReference type="SAM" id="SignalP"/>
    </source>
</evidence>
<evidence type="ECO:0000313" key="3">
    <source>
        <dbReference type="EMBL" id="MDP5135353.1"/>
    </source>
</evidence>
<dbReference type="NCBIfam" id="NF033920">
    <property type="entry name" value="C39_PA2778_fam"/>
    <property type="match status" value="1"/>
</dbReference>
<dbReference type="Gene3D" id="1.25.40.10">
    <property type="entry name" value="Tetratricopeptide repeat domain"/>
    <property type="match status" value="1"/>
</dbReference>
<protein>
    <submittedName>
        <fullName evidence="3">PA2778 family cysteine peptidase</fullName>
    </submittedName>
</protein>
<feature type="chain" id="PRO_5045723694" evidence="1">
    <location>
        <begin position="24"/>
        <end position="338"/>
    </location>
</feature>
<dbReference type="Gene3D" id="3.90.70.10">
    <property type="entry name" value="Cysteine proteinases"/>
    <property type="match status" value="1"/>
</dbReference>
<dbReference type="RefSeq" id="WP_027671023.1">
    <property type="nucleotide sequence ID" value="NZ_JAPJDZ010000008.1"/>
</dbReference>
<sequence length="338" mass="37090">MAHQLIQTSLRAGLLFLLGLLSACQTPPQTLQLLATPPDIARQHIMSQVPFYPQQQYFCGPTTLAEVAGFYGFSKSPDDIAPNTFIPGRQGTLQIEMAAATRQLGMLAYVQPRATMAQLLSLVAENMPLIVLQNNSIAWLPQWHYAVVIGYDLDSAEVILHTGVTAQHRLNFATFERTWQRGDYWLLAMLPPDKASSQLDPFLYTKACQDLLNTGLIAAGVLALETATQQWPDYWLPYFLLANHYFTAAPLVAAAWFEKGLAAAQQQAGYLNNYALLLSGLGCHQKAIALINTAVELSPRDSNLLDSQQQVFQAQQASADALSQCQIMPVGQNPAGMP</sequence>
<evidence type="ECO:0000313" key="4">
    <source>
        <dbReference type="Proteomes" id="UP001231109"/>
    </source>
</evidence>
<proteinExistence type="predicted"/>
<evidence type="ECO:0000259" key="2">
    <source>
        <dbReference type="Pfam" id="PF13529"/>
    </source>
</evidence>
<name>A0ABT9HW47_9GAMM</name>
<feature type="domain" description="Peptidase C39-like" evidence="2">
    <location>
        <begin position="48"/>
        <end position="161"/>
    </location>
</feature>
<reference evidence="3 4" key="1">
    <citation type="submission" date="2022-11" db="EMBL/GenBank/DDBJ databases">
        <title>Viruses from the air-sea interface of a natural surface slick.</title>
        <authorList>
            <person name="Rahlff J."/>
            <person name="Holmfeldt K."/>
        </authorList>
    </citation>
    <scope>NUCLEOTIDE SEQUENCE [LARGE SCALE GENOMIC DNA]</scope>
    <source>
        <strain evidence="3 4">SMS4</strain>
    </source>
</reference>
<keyword evidence="1" id="KW-0732">Signal</keyword>
<organism evidence="3 4">
    <name type="scientific">Rheinheimera baltica</name>
    <dbReference type="NCBI Taxonomy" id="67576"/>
    <lineage>
        <taxon>Bacteria</taxon>
        <taxon>Pseudomonadati</taxon>
        <taxon>Pseudomonadota</taxon>
        <taxon>Gammaproteobacteria</taxon>
        <taxon>Chromatiales</taxon>
        <taxon>Chromatiaceae</taxon>
        <taxon>Rheinheimera</taxon>
    </lineage>
</organism>
<dbReference type="InterPro" id="IPR039564">
    <property type="entry name" value="Peptidase_C39-like"/>
</dbReference>
<dbReference type="Proteomes" id="UP001231109">
    <property type="component" value="Unassembled WGS sequence"/>
</dbReference>
<gene>
    <name evidence="3" type="ORF">ORJ04_05240</name>
</gene>